<dbReference type="EMBL" id="FOAB01000003">
    <property type="protein sequence ID" value="SEL07473.1"/>
    <property type="molecule type" value="Genomic_DNA"/>
</dbReference>
<sequence>MRTLITSFMMLSLIACNNKTQIKEKPETYTTQIEKDNTLSEDSIQYVLEEQQELHQEKTKSTKVERLISTKDDEHKLQELVIDKQFYKAEDVYILDYKYPYLNENMDENNAVFNDFLTENYLNIEATENEILEDKVLFCDSLAIGRCMDKRIIDYKIYTVKQQLISVLLYKENYYSGMKHSTYMFECLNYDLENHGFLYYDDFFIDDSESELLSTINTVISDGINSGDLYYECWELSKEDFKVYKNNFVITEDVIKFYFDDCIICPSYTGTYAIEVPINDVIHLIKKYNNKPLIG</sequence>
<dbReference type="Gene3D" id="3.90.640.20">
    <property type="entry name" value="Heat-shock cognate protein, ATPase"/>
    <property type="match status" value="1"/>
</dbReference>
<organism evidence="1 2">
    <name type="scientific">Aquimarina amphilecti</name>
    <dbReference type="NCBI Taxonomy" id="1038014"/>
    <lineage>
        <taxon>Bacteria</taxon>
        <taxon>Pseudomonadati</taxon>
        <taxon>Bacteroidota</taxon>
        <taxon>Flavobacteriia</taxon>
        <taxon>Flavobacteriales</taxon>
        <taxon>Flavobacteriaceae</taxon>
        <taxon>Aquimarina</taxon>
    </lineage>
</organism>
<accession>A0A1H7M8E9</accession>
<evidence type="ECO:0000313" key="2">
    <source>
        <dbReference type="Proteomes" id="UP000198521"/>
    </source>
</evidence>
<protein>
    <recommendedName>
        <fullName evidence="3">DUF3298 domain-containing protein</fullName>
    </recommendedName>
</protein>
<reference evidence="1 2" key="1">
    <citation type="submission" date="2016-10" db="EMBL/GenBank/DDBJ databases">
        <authorList>
            <person name="de Groot N.N."/>
        </authorList>
    </citation>
    <scope>NUCLEOTIDE SEQUENCE [LARGE SCALE GENOMIC DNA]</scope>
    <source>
        <strain evidence="1 2">DSM 25232</strain>
    </source>
</reference>
<dbReference type="AlphaFoldDB" id="A0A1H7M8E9"/>
<name>A0A1H7M8E9_AQUAM</name>
<proteinExistence type="predicted"/>
<keyword evidence="2" id="KW-1185">Reference proteome</keyword>
<evidence type="ECO:0008006" key="3">
    <source>
        <dbReference type="Google" id="ProtNLM"/>
    </source>
</evidence>
<gene>
    <name evidence="1" type="ORF">SAMN04487910_1635</name>
</gene>
<dbReference type="PROSITE" id="PS51257">
    <property type="entry name" value="PROKAR_LIPOPROTEIN"/>
    <property type="match status" value="1"/>
</dbReference>
<dbReference type="OrthoDB" id="1137644at2"/>
<dbReference type="Proteomes" id="UP000198521">
    <property type="component" value="Unassembled WGS sequence"/>
</dbReference>
<dbReference type="STRING" id="1038014.SAMN04487910_1635"/>
<dbReference type="InterPro" id="IPR037126">
    <property type="entry name" value="PdaC/RsiV-like_sf"/>
</dbReference>
<dbReference type="RefSeq" id="WP_091407377.1">
    <property type="nucleotide sequence ID" value="NZ_FOAB01000003.1"/>
</dbReference>
<evidence type="ECO:0000313" key="1">
    <source>
        <dbReference type="EMBL" id="SEL07473.1"/>
    </source>
</evidence>